<feature type="transmembrane region" description="Helical" evidence="9">
    <location>
        <begin position="453"/>
        <end position="470"/>
    </location>
</feature>
<dbReference type="GO" id="GO:0008137">
    <property type="term" value="F:NADH dehydrogenase (ubiquinone) activity"/>
    <property type="evidence" value="ECO:0007669"/>
    <property type="project" value="InterPro"/>
</dbReference>
<gene>
    <name evidence="11" type="primary">hyfB_2</name>
    <name evidence="11" type="ORF">H0A61_00679</name>
</gene>
<dbReference type="PRINTS" id="PR01437">
    <property type="entry name" value="NUOXDRDTASE4"/>
</dbReference>
<sequence>MLNYLPLTAVGMPLIGAPIVYFLPQRNRLLRNSITLGITLFSFVSVLLMLPAIEAGIVIEKRLKYLMAPMGLTFRVDELDLFLALITCFLWVVVTIYSFVYMENKHYQSRFYAAFLVALSGCLGVALTGGLLSLFIFFELASLVPYILIVHSETKEAVEASNKYLFMCLLGSLSLFFGISMTYYYLGTVDLKELQLLNRASTLPWPIFATFFIGFGIKSGLFPLHIWLPDAHPIAPSPISSLLSGITIKVGIYGIIRLVYNIYHFDVFNQVGWGTFLRITAAITIMFGSGVALSQKNLKRLLAYSSISQIGYVLLGIALLNERALFGAIFHIFSHAFMKGTLFLCAGAIKHKTGKTNIDEMKGIGREMPLTMICFTIASLAMIGIPPLNGFISKWYLGLGSLDADMPFYLIILLISSLLNGVYFLPIIINAFFDKQEETAGIKLKFNEVPVSMMGPMMVLTFGIVVGGIYEHTLIKLARTAAKLLFS</sequence>
<evidence type="ECO:0000256" key="8">
    <source>
        <dbReference type="RuleBase" id="RU000320"/>
    </source>
</evidence>
<feature type="transmembrane region" description="Helical" evidence="9">
    <location>
        <begin position="370"/>
        <end position="388"/>
    </location>
</feature>
<accession>A0A8A0RLL6</accession>
<evidence type="ECO:0000256" key="6">
    <source>
        <dbReference type="ARBA" id="ARBA00022989"/>
    </source>
</evidence>
<evidence type="ECO:0000256" key="2">
    <source>
        <dbReference type="ARBA" id="ARBA00005346"/>
    </source>
</evidence>
<dbReference type="Proteomes" id="UP000662904">
    <property type="component" value="Chromosome"/>
</dbReference>
<feature type="transmembrane region" description="Helical" evidence="9">
    <location>
        <begin position="6"/>
        <end position="24"/>
    </location>
</feature>
<feature type="domain" description="NADH:quinone oxidoreductase/Mrp antiporter transmembrane" evidence="10">
    <location>
        <begin position="131"/>
        <end position="419"/>
    </location>
</feature>
<feature type="transmembrane region" description="Helical" evidence="9">
    <location>
        <begin position="275"/>
        <end position="294"/>
    </location>
</feature>
<feature type="transmembrane region" description="Helical" evidence="9">
    <location>
        <begin position="326"/>
        <end position="349"/>
    </location>
</feature>
<dbReference type="EC" id="1.-.-.-" evidence="11"/>
<feature type="transmembrane region" description="Helical" evidence="9">
    <location>
        <begin position="164"/>
        <end position="185"/>
    </location>
</feature>
<reference evidence="11" key="1">
    <citation type="submission" date="2020-07" db="EMBL/GenBank/DDBJ databases">
        <title>Koleobacter methoxysyntrophicus gen. nov., sp. nov., a novel anaerobic bacterium isolated from deep subsurface oil field and proposal of Koleobacterales ord. nov. in the phylum Firmicutes.</title>
        <authorList>
            <person name="Sakamoto S."/>
            <person name="Tamaki H."/>
        </authorList>
    </citation>
    <scope>NUCLEOTIDE SEQUENCE</scope>
    <source>
        <strain evidence="11">NRmbB1</strain>
    </source>
</reference>
<dbReference type="InterPro" id="IPR003918">
    <property type="entry name" value="NADH_UbQ_OxRdtase"/>
</dbReference>
<dbReference type="PANTHER" id="PTHR42703">
    <property type="entry name" value="NADH DEHYDROGENASE"/>
    <property type="match status" value="1"/>
</dbReference>
<keyword evidence="11" id="KW-0560">Oxidoreductase</keyword>
<feature type="transmembrane region" description="Helical" evidence="9">
    <location>
        <begin position="240"/>
        <end position="263"/>
    </location>
</feature>
<comment type="similarity">
    <text evidence="2">Belongs to the CPA3 antiporters (TC 2.A.63) subunit D family.</text>
</comment>
<evidence type="ECO:0000259" key="10">
    <source>
        <dbReference type="Pfam" id="PF00361"/>
    </source>
</evidence>
<dbReference type="PANTHER" id="PTHR42703:SF1">
    <property type="entry name" value="NA(+)_H(+) ANTIPORTER SUBUNIT D1"/>
    <property type="match status" value="1"/>
</dbReference>
<organism evidence="11 12">
    <name type="scientific">Koleobacter methoxysyntrophicus</name>
    <dbReference type="NCBI Taxonomy" id="2751313"/>
    <lineage>
        <taxon>Bacteria</taxon>
        <taxon>Bacillati</taxon>
        <taxon>Bacillota</taxon>
        <taxon>Clostridia</taxon>
        <taxon>Koleobacterales</taxon>
        <taxon>Koleobacteraceae</taxon>
        <taxon>Koleobacter</taxon>
    </lineage>
</organism>
<comment type="subcellular location">
    <subcellularLocation>
        <location evidence="1">Cell membrane</location>
        <topology evidence="1">Multi-pass membrane protein</topology>
    </subcellularLocation>
    <subcellularLocation>
        <location evidence="8">Membrane</location>
        <topology evidence="8">Multi-pass membrane protein</topology>
    </subcellularLocation>
</comment>
<keyword evidence="12" id="KW-1185">Reference proteome</keyword>
<dbReference type="KEGG" id="kme:H0A61_00679"/>
<evidence type="ECO:0000313" key="12">
    <source>
        <dbReference type="Proteomes" id="UP000662904"/>
    </source>
</evidence>
<dbReference type="InterPro" id="IPR050586">
    <property type="entry name" value="CPA3_Na-H_Antiporter_D"/>
</dbReference>
<name>A0A8A0RLL6_9FIRM</name>
<dbReference type="InterPro" id="IPR010227">
    <property type="entry name" value="NADH_Q_OxRdtase_chainM/4"/>
</dbReference>
<evidence type="ECO:0000256" key="5">
    <source>
        <dbReference type="ARBA" id="ARBA00022692"/>
    </source>
</evidence>
<dbReference type="GO" id="GO:0042773">
    <property type="term" value="P:ATP synthesis coupled electron transport"/>
    <property type="evidence" value="ECO:0007669"/>
    <property type="project" value="InterPro"/>
</dbReference>
<dbReference type="AlphaFoldDB" id="A0A8A0RLL6"/>
<keyword evidence="5 8" id="KW-0812">Transmembrane</keyword>
<keyword evidence="4" id="KW-1003">Cell membrane</keyword>
<feature type="transmembrane region" description="Helical" evidence="9">
    <location>
        <begin position="408"/>
        <end position="433"/>
    </location>
</feature>
<dbReference type="GO" id="GO:0005886">
    <property type="term" value="C:plasma membrane"/>
    <property type="evidence" value="ECO:0007669"/>
    <property type="project" value="UniProtKB-SubCell"/>
</dbReference>
<dbReference type="InterPro" id="IPR001750">
    <property type="entry name" value="ND/Mrp_TM"/>
</dbReference>
<dbReference type="EMBL" id="CP059066">
    <property type="protein sequence ID" value="QSQ08357.1"/>
    <property type="molecule type" value="Genomic_DNA"/>
</dbReference>
<keyword evidence="6 9" id="KW-1133">Transmembrane helix</keyword>
<evidence type="ECO:0000256" key="4">
    <source>
        <dbReference type="ARBA" id="ARBA00022475"/>
    </source>
</evidence>
<evidence type="ECO:0000313" key="11">
    <source>
        <dbReference type="EMBL" id="QSQ08357.1"/>
    </source>
</evidence>
<dbReference type="NCBIfam" id="TIGR01972">
    <property type="entry name" value="NDH_I_M"/>
    <property type="match status" value="1"/>
</dbReference>
<feature type="transmembrane region" description="Helical" evidence="9">
    <location>
        <begin position="205"/>
        <end position="228"/>
    </location>
</feature>
<proteinExistence type="inferred from homology"/>
<dbReference type="RefSeq" id="WP_206708571.1">
    <property type="nucleotide sequence ID" value="NZ_CP059066.1"/>
</dbReference>
<comment type="similarity">
    <text evidence="3">Belongs to the complex I subunit 4 family.</text>
</comment>
<feature type="transmembrane region" description="Helical" evidence="9">
    <location>
        <begin position="36"/>
        <end position="59"/>
    </location>
</feature>
<evidence type="ECO:0000256" key="3">
    <source>
        <dbReference type="ARBA" id="ARBA00009025"/>
    </source>
</evidence>
<evidence type="ECO:0000256" key="9">
    <source>
        <dbReference type="SAM" id="Phobius"/>
    </source>
</evidence>
<protein>
    <submittedName>
        <fullName evidence="11">Hydrogenase-4 component B</fullName>
        <ecNumber evidence="11">1.-.-.-</ecNumber>
    </submittedName>
</protein>
<keyword evidence="7 9" id="KW-0472">Membrane</keyword>
<feature type="transmembrane region" description="Helical" evidence="9">
    <location>
        <begin position="111"/>
        <end position="128"/>
    </location>
</feature>
<dbReference type="Pfam" id="PF00361">
    <property type="entry name" value="Proton_antipo_M"/>
    <property type="match status" value="1"/>
</dbReference>
<evidence type="ECO:0000256" key="1">
    <source>
        <dbReference type="ARBA" id="ARBA00004651"/>
    </source>
</evidence>
<feature type="transmembrane region" description="Helical" evidence="9">
    <location>
        <begin position="79"/>
        <end position="99"/>
    </location>
</feature>
<evidence type="ECO:0000256" key="7">
    <source>
        <dbReference type="ARBA" id="ARBA00023136"/>
    </source>
</evidence>
<dbReference type="GO" id="GO:0016491">
    <property type="term" value="F:oxidoreductase activity"/>
    <property type="evidence" value="ECO:0007669"/>
    <property type="project" value="UniProtKB-KW"/>
</dbReference>